<organism evidence="2 3">
    <name type="scientific">Peronospora matthiolae</name>
    <dbReference type="NCBI Taxonomy" id="2874970"/>
    <lineage>
        <taxon>Eukaryota</taxon>
        <taxon>Sar</taxon>
        <taxon>Stramenopiles</taxon>
        <taxon>Oomycota</taxon>
        <taxon>Peronosporomycetes</taxon>
        <taxon>Peronosporales</taxon>
        <taxon>Peronosporaceae</taxon>
        <taxon>Peronospora</taxon>
    </lineage>
</organism>
<reference evidence="2" key="1">
    <citation type="submission" date="2024-01" db="EMBL/GenBank/DDBJ databases">
        <authorList>
            <person name="Webb A."/>
        </authorList>
    </citation>
    <scope>NUCLEOTIDE SEQUENCE</scope>
    <source>
        <strain evidence="2">Pm1</strain>
    </source>
</reference>
<keyword evidence="1" id="KW-0175">Coiled coil</keyword>
<protein>
    <submittedName>
        <fullName evidence="2">Uncharacterized protein</fullName>
    </submittedName>
</protein>
<evidence type="ECO:0000256" key="1">
    <source>
        <dbReference type="SAM" id="Coils"/>
    </source>
</evidence>
<comment type="caution">
    <text evidence="2">The sequence shown here is derived from an EMBL/GenBank/DDBJ whole genome shotgun (WGS) entry which is preliminary data.</text>
</comment>
<dbReference type="EMBL" id="CAKLBY020000286">
    <property type="protein sequence ID" value="CAK7943024.1"/>
    <property type="molecule type" value="Genomic_DNA"/>
</dbReference>
<evidence type="ECO:0000313" key="2">
    <source>
        <dbReference type="EMBL" id="CAK7943024.1"/>
    </source>
</evidence>
<dbReference type="PANTHER" id="PTHR35450">
    <property type="entry name" value="REVERSE TRANSCRIPTASE DOMAIN-CONTAINING PROTEIN"/>
    <property type="match status" value="1"/>
</dbReference>
<dbReference type="Proteomes" id="UP001162060">
    <property type="component" value="Unassembled WGS sequence"/>
</dbReference>
<feature type="coiled-coil region" evidence="1">
    <location>
        <begin position="286"/>
        <end position="313"/>
    </location>
</feature>
<proteinExistence type="predicted"/>
<gene>
    <name evidence="2" type="ORF">PM001_LOCUS28174</name>
</gene>
<sequence>MSDPAPPKRRNADIGELWFDVRGHIHRFGLQFDMAPAVELTRTPSKWLQLCVPHQGAWLDHRIFLRHVKLHLKNKHWKRLSAMRDQGKSARTLIGAGSGLLSRPRGIWERDYRFALDGHLNQIYIHRVLKRRRLRSHEKCRTPGCSRSETCAHDHNHCSRTMDAIRGRYDDALKIIELAITSSARASKDRVEMRVNQTVPSLPGPALRPDLQVYNHTLHTVSVLDLAVAFEEQNDDDPRTSSLARIAAFKKAKYDCVKRHLERQGWTVSLSALIYGSLGAVAGGNLAKFTDHLRMLKRDAKRLNRQLSVELRTAHVKAKVKLAIMVKIMFKVKLDFKVKMGFNFQLRFETKLEDAQELSRRALG</sequence>
<dbReference type="PANTHER" id="PTHR35450:SF2">
    <property type="entry name" value="REVERSE TRANSCRIPTASE DOMAIN-CONTAINING PROTEIN"/>
    <property type="match status" value="1"/>
</dbReference>
<accession>A0AAV1V819</accession>
<name>A0AAV1V819_9STRA</name>
<evidence type="ECO:0000313" key="3">
    <source>
        <dbReference type="Proteomes" id="UP001162060"/>
    </source>
</evidence>
<dbReference type="AlphaFoldDB" id="A0AAV1V819"/>